<dbReference type="GO" id="GO:0003700">
    <property type="term" value="F:DNA-binding transcription factor activity"/>
    <property type="evidence" value="ECO:0007669"/>
    <property type="project" value="TreeGrafter"/>
</dbReference>
<dbReference type="RefSeq" id="WP_102366047.1">
    <property type="nucleotide sequence ID" value="NZ_CP020991.1"/>
</dbReference>
<dbReference type="InterPro" id="IPR050807">
    <property type="entry name" value="TransReg_Diox_bact_type"/>
</dbReference>
<dbReference type="SMART" id="SM00530">
    <property type="entry name" value="HTH_XRE"/>
    <property type="match status" value="1"/>
</dbReference>
<reference evidence="3 4" key="1">
    <citation type="submission" date="2017-04" db="EMBL/GenBank/DDBJ databases">
        <title>Monoglobus pectinilyticus 14 draft genome.</title>
        <authorList>
            <person name="Kim C."/>
            <person name="Rosendale D.I."/>
            <person name="Kelly W.J."/>
            <person name="Tannock G.W."/>
            <person name="Patchett M.L."/>
            <person name="Jordens J.Z."/>
        </authorList>
    </citation>
    <scope>NUCLEOTIDE SEQUENCE [LARGE SCALE GENOMIC DNA]</scope>
    <source>
        <strain evidence="3 4">14</strain>
    </source>
</reference>
<keyword evidence="4" id="KW-1185">Reference proteome</keyword>
<feature type="domain" description="HTH cro/C1-type" evidence="2">
    <location>
        <begin position="25"/>
        <end position="79"/>
    </location>
</feature>
<gene>
    <name evidence="3" type="ORF">B9O19_01728</name>
</gene>
<evidence type="ECO:0000259" key="2">
    <source>
        <dbReference type="PROSITE" id="PS50943"/>
    </source>
</evidence>
<dbReference type="PANTHER" id="PTHR46797:SF1">
    <property type="entry name" value="METHYLPHOSPHONATE SYNTHASE"/>
    <property type="match status" value="1"/>
</dbReference>
<dbReference type="OrthoDB" id="1629646at2"/>
<name>A0A2K9P3Q2_9FIRM</name>
<proteinExistence type="predicted"/>
<dbReference type="SUPFAM" id="SSF47413">
    <property type="entry name" value="lambda repressor-like DNA-binding domains"/>
    <property type="match status" value="1"/>
</dbReference>
<dbReference type="CDD" id="cd00093">
    <property type="entry name" value="HTH_XRE"/>
    <property type="match status" value="1"/>
</dbReference>
<dbReference type="AlphaFoldDB" id="A0A2K9P3Q2"/>
<dbReference type="GO" id="GO:0003677">
    <property type="term" value="F:DNA binding"/>
    <property type="evidence" value="ECO:0007669"/>
    <property type="project" value="UniProtKB-KW"/>
</dbReference>
<dbReference type="EMBL" id="CP020991">
    <property type="protein sequence ID" value="AUO19882.1"/>
    <property type="molecule type" value="Genomic_DNA"/>
</dbReference>
<accession>A0A2K9P3Q2</accession>
<keyword evidence="1" id="KW-0238">DNA-binding</keyword>
<evidence type="ECO:0000256" key="1">
    <source>
        <dbReference type="ARBA" id="ARBA00023125"/>
    </source>
</evidence>
<dbReference type="GeneID" id="98063115"/>
<dbReference type="Proteomes" id="UP000235589">
    <property type="component" value="Chromosome"/>
</dbReference>
<evidence type="ECO:0000313" key="4">
    <source>
        <dbReference type="Proteomes" id="UP000235589"/>
    </source>
</evidence>
<dbReference type="Pfam" id="PF01381">
    <property type="entry name" value="HTH_3"/>
    <property type="match status" value="1"/>
</dbReference>
<organism evidence="3 4">
    <name type="scientific">Monoglobus pectinilyticus</name>
    <dbReference type="NCBI Taxonomy" id="1981510"/>
    <lineage>
        <taxon>Bacteria</taxon>
        <taxon>Bacillati</taxon>
        <taxon>Bacillota</taxon>
        <taxon>Clostridia</taxon>
        <taxon>Monoglobales</taxon>
        <taxon>Monoglobaceae</taxon>
        <taxon>Monoglobus</taxon>
    </lineage>
</organism>
<dbReference type="InterPro" id="IPR001387">
    <property type="entry name" value="Cro/C1-type_HTH"/>
</dbReference>
<dbReference type="PROSITE" id="PS50943">
    <property type="entry name" value="HTH_CROC1"/>
    <property type="match status" value="1"/>
</dbReference>
<protein>
    <submittedName>
        <fullName evidence="3">Transcriptional regulator</fullName>
    </submittedName>
</protein>
<dbReference type="InterPro" id="IPR010982">
    <property type="entry name" value="Lambda_DNA-bd_dom_sf"/>
</dbReference>
<dbReference type="KEGG" id="mpec:B9O19_01728"/>
<dbReference type="GO" id="GO:0005829">
    <property type="term" value="C:cytosol"/>
    <property type="evidence" value="ECO:0007669"/>
    <property type="project" value="TreeGrafter"/>
</dbReference>
<sequence>MGSYTKKNNKCIEFSTEYKYLGLSISYFRKLRRLTQQQLADRMNINYETISRIENGYTGISSDMLFSLSKALEVPLSELFEHAKL</sequence>
<dbReference type="Gene3D" id="1.10.260.40">
    <property type="entry name" value="lambda repressor-like DNA-binding domains"/>
    <property type="match status" value="1"/>
</dbReference>
<dbReference type="PANTHER" id="PTHR46797">
    <property type="entry name" value="HTH-TYPE TRANSCRIPTIONAL REGULATOR"/>
    <property type="match status" value="1"/>
</dbReference>
<evidence type="ECO:0000313" key="3">
    <source>
        <dbReference type="EMBL" id="AUO19882.1"/>
    </source>
</evidence>